<dbReference type="InterPro" id="IPR017871">
    <property type="entry name" value="ABC_transporter-like_CS"/>
</dbReference>
<keyword evidence="7" id="KW-0228">DNA excision</keyword>
<dbReference type="InterPro" id="IPR003439">
    <property type="entry name" value="ABC_transporter-like_ATP-bd"/>
</dbReference>
<evidence type="ECO:0000256" key="15">
    <source>
        <dbReference type="ARBA" id="ARBA00039316"/>
    </source>
</evidence>
<evidence type="ECO:0000259" key="17">
    <source>
        <dbReference type="PROSITE" id="PS50893"/>
    </source>
</evidence>
<evidence type="ECO:0000256" key="10">
    <source>
        <dbReference type="ARBA" id="ARBA00022840"/>
    </source>
</evidence>
<keyword evidence="8" id="KW-0863">Zinc-finger</keyword>
<comment type="similarity">
    <text evidence="14">Belongs to the ABC transporter superfamily. UvrA family.</text>
</comment>
<dbReference type="SUPFAM" id="SSF52540">
    <property type="entry name" value="P-loop containing nucleoside triphosphate hydrolases"/>
    <property type="match status" value="2"/>
</dbReference>
<dbReference type="Proteomes" id="UP000198935">
    <property type="component" value="Unassembled WGS sequence"/>
</dbReference>
<keyword evidence="19" id="KW-1185">Reference proteome</keyword>
<dbReference type="InterPro" id="IPR041552">
    <property type="entry name" value="UvrA_DNA-bd"/>
</dbReference>
<evidence type="ECO:0000256" key="9">
    <source>
        <dbReference type="ARBA" id="ARBA00022833"/>
    </source>
</evidence>
<evidence type="ECO:0000313" key="18">
    <source>
        <dbReference type="EMBL" id="SDY21454.1"/>
    </source>
</evidence>
<protein>
    <recommendedName>
        <fullName evidence="15">UvrABC system protein A</fullName>
    </recommendedName>
    <alternativeName>
        <fullName evidence="16">Excinuclease ABC subunit A</fullName>
    </alternativeName>
</protein>
<dbReference type="PANTHER" id="PTHR43152:SF3">
    <property type="entry name" value="UVRABC SYSTEM PROTEIN A"/>
    <property type="match status" value="1"/>
</dbReference>
<evidence type="ECO:0000256" key="12">
    <source>
        <dbReference type="ARBA" id="ARBA00023125"/>
    </source>
</evidence>
<evidence type="ECO:0000256" key="11">
    <source>
        <dbReference type="ARBA" id="ARBA00022881"/>
    </source>
</evidence>
<dbReference type="GO" id="GO:0003677">
    <property type="term" value="F:DNA binding"/>
    <property type="evidence" value="ECO:0007669"/>
    <property type="project" value="UniProtKB-KW"/>
</dbReference>
<dbReference type="InterPro" id="IPR004602">
    <property type="entry name" value="UvrA"/>
</dbReference>
<gene>
    <name evidence="18" type="ORF">SAMN05421736_101681</name>
</gene>
<evidence type="ECO:0000256" key="5">
    <source>
        <dbReference type="ARBA" id="ARBA00022741"/>
    </source>
</evidence>
<dbReference type="NCBIfam" id="TIGR00630">
    <property type="entry name" value="uvra"/>
    <property type="match status" value="1"/>
</dbReference>
<dbReference type="InterPro" id="IPR003593">
    <property type="entry name" value="AAA+_ATPase"/>
</dbReference>
<dbReference type="PROSITE" id="PS50893">
    <property type="entry name" value="ABC_TRANSPORTER_2"/>
    <property type="match status" value="2"/>
</dbReference>
<sequence length="824" mass="90709">MKHAIEINGAREHNLKNISLSIPKNKLVLLTGPSGSGKSTLALDTLQRECQRQYMESMGMTTDAVSKPKVDSITGLSPSISIGQHITNRNPRSTVGTITDMYTYLRVIYEKLGEQQCPHCQKHLPPRLDKEQYGEDSGFKQFIDCSHCRQRFEKLTRSHFSFNKPEGACPTCDGLGTVSELDLSFVFQEDLSLKEDGVTIWKGQYRDYQLAILQAAADYYGISLDPAVPLKELNSVQRELLYYGVESAQFAARFPDKKPPKTVSQGKFEGVVTGIWRRYKEKAGQSGEADFFFSKQCPDCHGERLNKQSRQVLVAGTPITSVTTWSLHDILPWLDKLQQNVSADNLHVVEPLLHDLKTKLTRIIRVGLGYLSLDRQTITLSGGEAQRLRLATILGSGLTGVLYILDEPTAGLHPKDTHGLLQVMKELRDLGNTVLVIEHDEEMMRGADHIIDIGPGAGKYGGTVVGEGTVQQLMAQEQSITGAFLKKAPTAVPKRRSGNGNHLTVHHVTKHNLKNVTVSFPLGSFISVSGVSGSGKSTLVFDVLAAGFKGKVDGCEKISGRETVETLIVVDQTPLTRMQRSNIATYSDAFTHIRSLFAALPEAKEKKLKAKDFSFNTPGGRCEHCQGLGFVTTNMHFLPDVEVICPVCRGRRFKDFILDITYKGKTISSILDMTIDESRPLFQEVKKISSIIGLLSEVGLGYLNWGQSVTTLSGGEGQRLKLAKELYKQTADHTLYLLDEPTTGLHPSDINNLLHLLNRLVDAGNTVITVEHSLEVVRASDWVIDIGPEGGENGGQVVAQGTPEQIAGVKESHTGSFLNESMWS</sequence>
<dbReference type="Gene3D" id="1.20.1580.10">
    <property type="entry name" value="ABC transporter ATPase like domain"/>
    <property type="match status" value="2"/>
</dbReference>
<proteinExistence type="inferred from homology"/>
<evidence type="ECO:0000256" key="13">
    <source>
        <dbReference type="ARBA" id="ARBA00023204"/>
    </source>
</evidence>
<evidence type="ECO:0000256" key="1">
    <source>
        <dbReference type="ARBA" id="ARBA00004496"/>
    </source>
</evidence>
<dbReference type="Gene3D" id="1.10.8.280">
    <property type="entry name" value="ABC transporter ATPase domain-like"/>
    <property type="match status" value="1"/>
</dbReference>
<dbReference type="GO" id="GO:0016887">
    <property type="term" value="F:ATP hydrolysis activity"/>
    <property type="evidence" value="ECO:0007669"/>
    <property type="project" value="InterPro"/>
</dbReference>
<dbReference type="PROSITE" id="PS00211">
    <property type="entry name" value="ABC_TRANSPORTER_1"/>
    <property type="match status" value="1"/>
</dbReference>
<dbReference type="PANTHER" id="PTHR43152">
    <property type="entry name" value="UVRABC SYSTEM PROTEIN A"/>
    <property type="match status" value="1"/>
</dbReference>
<evidence type="ECO:0000256" key="8">
    <source>
        <dbReference type="ARBA" id="ARBA00022771"/>
    </source>
</evidence>
<evidence type="ECO:0000256" key="2">
    <source>
        <dbReference type="ARBA" id="ARBA00022490"/>
    </source>
</evidence>
<comment type="subcellular location">
    <subcellularLocation>
        <location evidence="1">Cytoplasm</location>
    </subcellularLocation>
</comment>
<dbReference type="Gene3D" id="3.40.50.300">
    <property type="entry name" value="P-loop containing nucleotide triphosphate hydrolases"/>
    <property type="match status" value="2"/>
</dbReference>
<dbReference type="EMBL" id="FNPI01000001">
    <property type="protein sequence ID" value="SDY21454.1"/>
    <property type="molecule type" value="Genomic_DNA"/>
</dbReference>
<dbReference type="GO" id="GO:0009380">
    <property type="term" value="C:excinuclease repair complex"/>
    <property type="evidence" value="ECO:0007669"/>
    <property type="project" value="InterPro"/>
</dbReference>
<keyword evidence="12" id="KW-0238">DNA-binding</keyword>
<evidence type="ECO:0000256" key="3">
    <source>
        <dbReference type="ARBA" id="ARBA00022723"/>
    </source>
</evidence>
<evidence type="ECO:0000256" key="4">
    <source>
        <dbReference type="ARBA" id="ARBA00022737"/>
    </source>
</evidence>
<keyword evidence="11" id="KW-0267">Excision nuclease</keyword>
<evidence type="ECO:0000256" key="16">
    <source>
        <dbReference type="ARBA" id="ARBA00042156"/>
    </source>
</evidence>
<evidence type="ECO:0000256" key="6">
    <source>
        <dbReference type="ARBA" id="ARBA00022763"/>
    </source>
</evidence>
<evidence type="ECO:0000256" key="14">
    <source>
        <dbReference type="ARBA" id="ARBA00038000"/>
    </source>
</evidence>
<keyword evidence="4" id="KW-0677">Repeat</keyword>
<dbReference type="GO" id="GO:0005524">
    <property type="term" value="F:ATP binding"/>
    <property type="evidence" value="ECO:0007669"/>
    <property type="project" value="UniProtKB-KW"/>
</dbReference>
<dbReference type="GO" id="GO:0004518">
    <property type="term" value="F:nuclease activity"/>
    <property type="evidence" value="ECO:0007669"/>
    <property type="project" value="UniProtKB-KW"/>
</dbReference>
<reference evidence="19" key="1">
    <citation type="submission" date="2016-10" db="EMBL/GenBank/DDBJ databases">
        <authorList>
            <person name="Varghese N."/>
            <person name="Submissions S."/>
        </authorList>
    </citation>
    <scope>NUCLEOTIDE SEQUENCE [LARGE SCALE GENOMIC DNA]</scope>
    <source>
        <strain evidence="19">SP</strain>
    </source>
</reference>
<dbReference type="OrthoDB" id="9809851at2"/>
<dbReference type="GO" id="GO:0006289">
    <property type="term" value="P:nucleotide-excision repair"/>
    <property type="evidence" value="ECO:0007669"/>
    <property type="project" value="InterPro"/>
</dbReference>
<evidence type="ECO:0000256" key="7">
    <source>
        <dbReference type="ARBA" id="ARBA00022769"/>
    </source>
</evidence>
<keyword evidence="2" id="KW-0963">Cytoplasm</keyword>
<keyword evidence="13" id="KW-0234">DNA repair</keyword>
<accession>A0A1H3I357</accession>
<dbReference type="STRING" id="1503961.SAMN05421736_101681"/>
<dbReference type="GO" id="GO:0005737">
    <property type="term" value="C:cytoplasm"/>
    <property type="evidence" value="ECO:0007669"/>
    <property type="project" value="UniProtKB-SubCell"/>
</dbReference>
<dbReference type="InterPro" id="IPR027417">
    <property type="entry name" value="P-loop_NTPase"/>
</dbReference>
<feature type="domain" description="ABC transporter" evidence="17">
    <location>
        <begin position="178"/>
        <end position="480"/>
    </location>
</feature>
<dbReference type="AlphaFoldDB" id="A0A1H3I357"/>
<organism evidence="18 19">
    <name type="scientific">Evansella caseinilytica</name>
    <dbReference type="NCBI Taxonomy" id="1503961"/>
    <lineage>
        <taxon>Bacteria</taxon>
        <taxon>Bacillati</taxon>
        <taxon>Bacillota</taxon>
        <taxon>Bacilli</taxon>
        <taxon>Bacillales</taxon>
        <taxon>Bacillaceae</taxon>
        <taxon>Evansella</taxon>
    </lineage>
</organism>
<dbReference type="Pfam" id="PF17755">
    <property type="entry name" value="UvrA_DNA-bind"/>
    <property type="match status" value="1"/>
</dbReference>
<name>A0A1H3I357_9BACI</name>
<keyword evidence="5" id="KW-0547">Nucleotide-binding</keyword>
<dbReference type="SMART" id="SM00382">
    <property type="entry name" value="AAA"/>
    <property type="match status" value="2"/>
</dbReference>
<keyword evidence="9" id="KW-0862">Zinc</keyword>
<feature type="domain" description="ABC transporter" evidence="17">
    <location>
        <begin position="498"/>
        <end position="819"/>
    </location>
</feature>
<dbReference type="Pfam" id="PF00005">
    <property type="entry name" value="ABC_tran"/>
    <property type="match status" value="2"/>
</dbReference>
<keyword evidence="3" id="KW-0479">Metal-binding</keyword>
<keyword evidence="6" id="KW-0227">DNA damage</keyword>
<evidence type="ECO:0000313" key="19">
    <source>
        <dbReference type="Proteomes" id="UP000198935"/>
    </source>
</evidence>
<keyword evidence="10" id="KW-0067">ATP-binding</keyword>
<dbReference type="GO" id="GO:0008270">
    <property type="term" value="F:zinc ion binding"/>
    <property type="evidence" value="ECO:0007669"/>
    <property type="project" value="UniProtKB-KW"/>
</dbReference>